<dbReference type="SUPFAM" id="SSF47336">
    <property type="entry name" value="ACP-like"/>
    <property type="match status" value="1"/>
</dbReference>
<dbReference type="InterPro" id="IPR036736">
    <property type="entry name" value="ACP-like_sf"/>
</dbReference>
<evidence type="ECO:0000313" key="3">
    <source>
        <dbReference type="Proteomes" id="UP000253782"/>
    </source>
</evidence>
<comment type="caution">
    <text evidence="2">The sequence shown here is derived from an EMBL/GenBank/DDBJ whole genome shotgun (WGS) entry which is preliminary data.</text>
</comment>
<feature type="domain" description="Carrier" evidence="1">
    <location>
        <begin position="3"/>
        <end position="83"/>
    </location>
</feature>
<gene>
    <name evidence="2" type="ORF">DVJ77_13490</name>
</gene>
<dbReference type="Proteomes" id="UP000253782">
    <property type="component" value="Unassembled WGS sequence"/>
</dbReference>
<dbReference type="EMBL" id="QQAH01000011">
    <property type="protein sequence ID" value="RDD81316.1"/>
    <property type="molecule type" value="Genomic_DNA"/>
</dbReference>
<accession>A0A369UL67</accession>
<protein>
    <submittedName>
        <fullName evidence="2">Acyl carrier protein</fullName>
    </submittedName>
</protein>
<dbReference type="RefSeq" id="WP_114846029.1">
    <property type="nucleotide sequence ID" value="NZ_JBHSPE010000020.1"/>
</dbReference>
<dbReference type="Pfam" id="PF00550">
    <property type="entry name" value="PP-binding"/>
    <property type="match status" value="1"/>
</dbReference>
<proteinExistence type="predicted"/>
<evidence type="ECO:0000259" key="1">
    <source>
        <dbReference type="PROSITE" id="PS50075"/>
    </source>
</evidence>
<sequence>MVIPTEHEFLELIIETLNLDSDVEITAETALFGGNLDLNSIDALEIGAVINQRFKVELKVEDEATRQAYANVRSLYIFVTDKMRQKIEAKEANAA</sequence>
<dbReference type="Gene3D" id="1.10.1200.10">
    <property type="entry name" value="ACP-like"/>
    <property type="match status" value="1"/>
</dbReference>
<dbReference type="PROSITE" id="PS50075">
    <property type="entry name" value="CARRIER"/>
    <property type="match status" value="1"/>
</dbReference>
<dbReference type="InterPro" id="IPR009081">
    <property type="entry name" value="PP-bd_ACP"/>
</dbReference>
<name>A0A369UL67_9GAMM</name>
<organism evidence="2 3">
    <name type="scientific">Dyella tabacisoli</name>
    <dbReference type="NCBI Taxonomy" id="2282381"/>
    <lineage>
        <taxon>Bacteria</taxon>
        <taxon>Pseudomonadati</taxon>
        <taxon>Pseudomonadota</taxon>
        <taxon>Gammaproteobacteria</taxon>
        <taxon>Lysobacterales</taxon>
        <taxon>Rhodanobacteraceae</taxon>
        <taxon>Dyella</taxon>
    </lineage>
</organism>
<dbReference type="AlphaFoldDB" id="A0A369UL67"/>
<dbReference type="OrthoDB" id="3322489at2"/>
<evidence type="ECO:0000313" key="2">
    <source>
        <dbReference type="EMBL" id="RDD81316.1"/>
    </source>
</evidence>
<reference evidence="2 3" key="1">
    <citation type="submission" date="2018-07" db="EMBL/GenBank/DDBJ databases">
        <title>Dyella tabacisoli L4-6T, whole genome shotgun sequence.</title>
        <authorList>
            <person name="Zhou X.-K."/>
            <person name="Li W.-J."/>
            <person name="Duan Y.-Q."/>
        </authorList>
    </citation>
    <scope>NUCLEOTIDE SEQUENCE [LARGE SCALE GENOMIC DNA]</scope>
    <source>
        <strain evidence="2 3">L4-6</strain>
    </source>
</reference>
<keyword evidence="3" id="KW-1185">Reference proteome</keyword>